<sequence>MKSLRFIPVLNKAFIPSKSFCLLATFLCASIALFSQTQQHDWQRTNPGGGGWFGCVGASKNGIVLVGSDLSGAYRSKNGGQTWDPIGASRGLKDTHIGGMGFHRKNGNIMFLGSGGIYKTENGGDSWKNVLNTGYVSDIEFATDKPWIGYAAWHKAWNSKNAQIYKTTNTGNSWSKVSINLPTTRIIKLVVNPKNANELYALVGSSRFACSEADLYKSTNGGKNWSNITKNTNFDGFPDIIDIALNPKKPNILYISTAKGNCNNKHWFDGRDGRLFKSTNGGNTWSKLQNKSGQIFINANNTEKITLIASRTLAEWNDQSGVYTSLDAGNTFSKTSNVNQWGSTFHGEIQGTYATVKDGYSRTIGEDLSNPDNLYWANSQWVLGSKDSGKLFKVLHAKEVTKDHWQSTGVDNVNMVDIDINEVDKNIIYTSWYDIGVWRSLDRGKTWESCNNGKYGWRGGKGGNSFSVISDPQRSNVVWTILTSGQKSETPTYLLKSNNRGEKNSWIESNKGLPNKRLSGLSLNKKSPKNTRTLYVTAEGDVYKSIDDGANWSKVYDCNGCRFTAVDQFNGNIVYAGGEAGMKRSNDSGKSWKDISHSEMKGKPNIDIWNFNQYTGVYDIKTDPNHKNWIFVTATGQNKGLYKSIDQGNNWTKLITDDYMRKVAIAPQNSNTIYATSSSAIHSGGYKNNSNGILFSNNGGQTWKKQNKGMAYQFAMAVDIDHSNKPKVFVGSPGTGFQMADVPSFINETNITLNGIFNIQNHSNGQNIIAPTWANHNARMYDSLSATDQQWEFKHLGNNQHQIINIKTRRFLEVSAAKCGNNSNVNTWTSGGANHQKWYITKKGNNHYLRPVHCQNFALDKSISTNGNVKLWSYNTENENQKWKIVPVNNKILEYKNEIKIYPNPAHDFIKINNLTKGDQVRIYDILGTLISKKHIQHPNQEISISNFPSGMYIVSVFGKPNHYLIIE</sequence>
<reference evidence="5 6" key="1">
    <citation type="submission" date="2016-01" db="EMBL/GenBank/DDBJ databases">
        <title>The draft genome sequence of Aquimarina sp. RZW4-3-2.</title>
        <authorList>
            <person name="Wang Y."/>
        </authorList>
    </citation>
    <scope>NUCLEOTIDE SEQUENCE [LARGE SCALE GENOMIC DNA]</scope>
    <source>
        <strain evidence="5 6">RZW4-3-2</strain>
    </source>
</reference>
<protein>
    <submittedName>
        <fullName evidence="5">Uncharacterized protein</fullName>
    </submittedName>
</protein>
<dbReference type="Pfam" id="PF18962">
    <property type="entry name" value="Por_Secre_tail"/>
    <property type="match status" value="1"/>
</dbReference>
<proteinExistence type="predicted"/>
<evidence type="ECO:0000256" key="1">
    <source>
        <dbReference type="ARBA" id="ARBA00022729"/>
    </source>
</evidence>
<dbReference type="Gene3D" id="2.80.10.50">
    <property type="match status" value="1"/>
</dbReference>
<dbReference type="CDD" id="cd15482">
    <property type="entry name" value="Sialidase_non-viral"/>
    <property type="match status" value="1"/>
</dbReference>
<evidence type="ECO:0000259" key="3">
    <source>
        <dbReference type="Pfam" id="PF14200"/>
    </source>
</evidence>
<dbReference type="RefSeq" id="WP_066319967.1">
    <property type="nucleotide sequence ID" value="NZ_LQRT01000060.1"/>
</dbReference>
<dbReference type="SUPFAM" id="SSF110296">
    <property type="entry name" value="Oligoxyloglucan reducing end-specific cellobiohydrolase"/>
    <property type="match status" value="3"/>
</dbReference>
<feature type="chain" id="PRO_5007840613" evidence="2">
    <location>
        <begin position="38"/>
        <end position="968"/>
    </location>
</feature>
<evidence type="ECO:0000313" key="6">
    <source>
        <dbReference type="Proteomes" id="UP000076715"/>
    </source>
</evidence>
<evidence type="ECO:0000256" key="2">
    <source>
        <dbReference type="SAM" id="SignalP"/>
    </source>
</evidence>
<evidence type="ECO:0000259" key="4">
    <source>
        <dbReference type="Pfam" id="PF18962"/>
    </source>
</evidence>
<name>A0A162WH77_9FLAO</name>
<dbReference type="InterPro" id="IPR035992">
    <property type="entry name" value="Ricin_B-like_lectins"/>
</dbReference>
<dbReference type="InterPro" id="IPR052025">
    <property type="entry name" value="Xyloglucanase_GH74"/>
</dbReference>
<dbReference type="InterPro" id="IPR026444">
    <property type="entry name" value="Secre_tail"/>
</dbReference>
<evidence type="ECO:0000313" key="5">
    <source>
        <dbReference type="EMBL" id="KZS38098.1"/>
    </source>
</evidence>
<dbReference type="SUPFAM" id="SSF50370">
    <property type="entry name" value="Ricin B-like lectins"/>
    <property type="match status" value="1"/>
</dbReference>
<dbReference type="PANTHER" id="PTHR43739:SF5">
    <property type="entry name" value="EXO-ALPHA-SIALIDASE"/>
    <property type="match status" value="1"/>
</dbReference>
<organism evidence="5 6">
    <name type="scientific">Aquimarina aggregata</name>
    <dbReference type="NCBI Taxonomy" id="1642818"/>
    <lineage>
        <taxon>Bacteria</taxon>
        <taxon>Pseudomonadati</taxon>
        <taxon>Bacteroidota</taxon>
        <taxon>Flavobacteriia</taxon>
        <taxon>Flavobacteriales</taxon>
        <taxon>Flavobacteriaceae</taxon>
        <taxon>Aquimarina</taxon>
    </lineage>
</organism>
<dbReference type="NCBIfam" id="TIGR04183">
    <property type="entry name" value="Por_Secre_tail"/>
    <property type="match status" value="1"/>
</dbReference>
<dbReference type="AlphaFoldDB" id="A0A162WH77"/>
<feature type="signal peptide" evidence="2">
    <location>
        <begin position="1"/>
        <end position="37"/>
    </location>
</feature>
<dbReference type="GO" id="GO:0010411">
    <property type="term" value="P:xyloglucan metabolic process"/>
    <property type="evidence" value="ECO:0007669"/>
    <property type="project" value="TreeGrafter"/>
</dbReference>
<feature type="domain" description="Ricin B lectin" evidence="3">
    <location>
        <begin position="788"/>
        <end position="862"/>
    </location>
</feature>
<dbReference type="OrthoDB" id="9757809at2"/>
<accession>A0A162WH77</accession>
<dbReference type="STRING" id="1642818.AWE51_18810"/>
<gene>
    <name evidence="5" type="ORF">AWE51_18810</name>
</gene>
<dbReference type="Proteomes" id="UP000076715">
    <property type="component" value="Unassembled WGS sequence"/>
</dbReference>
<dbReference type="Gene3D" id="2.130.10.10">
    <property type="entry name" value="YVTN repeat-like/Quinoprotein amine dehydrogenase"/>
    <property type="match status" value="5"/>
</dbReference>
<dbReference type="Pfam" id="PF14200">
    <property type="entry name" value="RicinB_lectin_2"/>
    <property type="match status" value="1"/>
</dbReference>
<keyword evidence="1 2" id="KW-0732">Signal</keyword>
<dbReference type="InterPro" id="IPR015943">
    <property type="entry name" value="WD40/YVTN_repeat-like_dom_sf"/>
</dbReference>
<dbReference type="PROSITE" id="PS50231">
    <property type="entry name" value="RICIN_B_LECTIN"/>
    <property type="match status" value="1"/>
</dbReference>
<keyword evidence="6" id="KW-1185">Reference proteome</keyword>
<dbReference type="CDD" id="cd00161">
    <property type="entry name" value="beta-trefoil_Ricin-like"/>
    <property type="match status" value="1"/>
</dbReference>
<dbReference type="PANTHER" id="PTHR43739">
    <property type="entry name" value="XYLOGLUCANASE (EUROFUNG)"/>
    <property type="match status" value="1"/>
</dbReference>
<feature type="domain" description="Secretion system C-terminal sorting" evidence="4">
    <location>
        <begin position="901"/>
        <end position="957"/>
    </location>
</feature>
<comment type="caution">
    <text evidence="5">The sequence shown here is derived from an EMBL/GenBank/DDBJ whole genome shotgun (WGS) entry which is preliminary data.</text>
</comment>
<dbReference type="InterPro" id="IPR000772">
    <property type="entry name" value="Ricin_B_lectin"/>
</dbReference>
<dbReference type="EMBL" id="LQRT01000060">
    <property type="protein sequence ID" value="KZS38098.1"/>
    <property type="molecule type" value="Genomic_DNA"/>
</dbReference>